<organism evidence="2 3">
    <name type="scientific">Plebeiibacterium sediminum</name>
    <dbReference type="NCBI Taxonomy" id="2992112"/>
    <lineage>
        <taxon>Bacteria</taxon>
        <taxon>Pseudomonadati</taxon>
        <taxon>Bacteroidota</taxon>
        <taxon>Bacteroidia</taxon>
        <taxon>Marinilabiliales</taxon>
        <taxon>Marinilabiliaceae</taxon>
        <taxon>Plebeiibacterium</taxon>
    </lineage>
</organism>
<dbReference type="AlphaFoldDB" id="A0AAE3SGV0"/>
<keyword evidence="3" id="KW-1185">Reference proteome</keyword>
<dbReference type="RefSeq" id="WP_301192436.1">
    <property type="nucleotide sequence ID" value="NZ_JAPDPJ010000069.1"/>
</dbReference>
<sequence length="152" mass="17127">MSTNTYGLGGTEVKLDSNEAIQEIPQNKTLFVEKLTSDTPIKPEIIKGIKTVEEVFEHYKPQVNIDFETNDGTTQKEILQFKNLGDFGVKGITNQSPFLKDLSTEKDQYIRIIKQLKTNKILKAALTDNEAKEALKNAIKGLLEELNQTKDL</sequence>
<proteinExistence type="predicted"/>
<feature type="coiled-coil region" evidence="1">
    <location>
        <begin position="99"/>
        <end position="152"/>
    </location>
</feature>
<reference evidence="2" key="1">
    <citation type="submission" date="2022-10" db="EMBL/GenBank/DDBJ databases">
        <authorList>
            <person name="Yu W.X."/>
        </authorList>
    </citation>
    <scope>NUCLEOTIDE SEQUENCE</scope>
    <source>
        <strain evidence="2">AAT</strain>
    </source>
</reference>
<name>A0AAE3SGV0_9BACT</name>
<accession>A0AAE3SGV0</accession>
<dbReference type="Proteomes" id="UP001209229">
    <property type="component" value="Unassembled WGS sequence"/>
</dbReference>
<protein>
    <submittedName>
        <fullName evidence="2">Uncharacterized protein</fullName>
    </submittedName>
</protein>
<gene>
    <name evidence="2" type="ORF">OM075_20585</name>
</gene>
<evidence type="ECO:0000313" key="3">
    <source>
        <dbReference type="Proteomes" id="UP001209229"/>
    </source>
</evidence>
<evidence type="ECO:0000256" key="1">
    <source>
        <dbReference type="SAM" id="Coils"/>
    </source>
</evidence>
<evidence type="ECO:0000313" key="2">
    <source>
        <dbReference type="EMBL" id="MCW3788880.1"/>
    </source>
</evidence>
<dbReference type="EMBL" id="JAPDPJ010000069">
    <property type="protein sequence ID" value="MCW3788880.1"/>
    <property type="molecule type" value="Genomic_DNA"/>
</dbReference>
<comment type="caution">
    <text evidence="2">The sequence shown here is derived from an EMBL/GenBank/DDBJ whole genome shotgun (WGS) entry which is preliminary data.</text>
</comment>
<keyword evidence="1" id="KW-0175">Coiled coil</keyword>